<keyword evidence="4" id="KW-1185">Reference proteome</keyword>
<evidence type="ECO:0000313" key="4">
    <source>
        <dbReference type="Proteomes" id="UP000584670"/>
    </source>
</evidence>
<evidence type="ECO:0000259" key="2">
    <source>
        <dbReference type="Pfam" id="PF08402"/>
    </source>
</evidence>
<dbReference type="Pfam" id="PF08402">
    <property type="entry name" value="TOBE_2"/>
    <property type="match status" value="1"/>
</dbReference>
<protein>
    <submittedName>
        <fullName evidence="3">TOBE domain-containing protein</fullName>
    </submittedName>
</protein>
<proteinExistence type="predicted"/>
<gene>
    <name evidence="3" type="ORF">H4N64_22200</name>
</gene>
<dbReference type="Proteomes" id="UP000584670">
    <property type="component" value="Unassembled WGS sequence"/>
</dbReference>
<feature type="compositionally biased region" description="Polar residues" evidence="1">
    <location>
        <begin position="13"/>
        <end position="24"/>
    </location>
</feature>
<feature type="region of interest" description="Disordered" evidence="1">
    <location>
        <begin position="1"/>
        <end position="48"/>
    </location>
</feature>
<dbReference type="InterPro" id="IPR013611">
    <property type="entry name" value="Transp-assoc_OB_typ2"/>
</dbReference>
<accession>A0A7X1J700</accession>
<dbReference type="EMBL" id="JACMSF010000024">
    <property type="protein sequence ID" value="MBC2904292.1"/>
    <property type="molecule type" value="Genomic_DNA"/>
</dbReference>
<reference evidence="3 4" key="1">
    <citation type="submission" date="2020-08" db="EMBL/GenBank/DDBJ databases">
        <title>Streptomyces sp. PSKA01 genome sequencing and assembly.</title>
        <authorList>
            <person name="Mandal S."/>
            <person name="Maiti P.K."/>
            <person name="Das P."/>
        </authorList>
    </citation>
    <scope>NUCLEOTIDE SEQUENCE [LARGE SCALE GENOMIC DNA]</scope>
    <source>
        <strain evidence="3 4">PSKA01</strain>
    </source>
</reference>
<dbReference type="InterPro" id="IPR008995">
    <property type="entry name" value="Mo/tungstate-bd_C_term_dom"/>
</dbReference>
<dbReference type="GO" id="GO:0022857">
    <property type="term" value="F:transmembrane transporter activity"/>
    <property type="evidence" value="ECO:0007669"/>
    <property type="project" value="InterPro"/>
</dbReference>
<feature type="domain" description="Transport-associated OB type 2" evidence="2">
    <location>
        <begin position="88"/>
        <end position="155"/>
    </location>
</feature>
<feature type="compositionally biased region" description="Pro residues" evidence="1">
    <location>
        <begin position="25"/>
        <end position="34"/>
    </location>
</feature>
<evidence type="ECO:0000256" key="1">
    <source>
        <dbReference type="SAM" id="MobiDB-lite"/>
    </source>
</evidence>
<evidence type="ECO:0000313" key="3">
    <source>
        <dbReference type="EMBL" id="MBC2904292.1"/>
    </source>
</evidence>
<name>A0A7X1J700_9ACTN</name>
<dbReference type="AlphaFoldDB" id="A0A7X1J700"/>
<organism evidence="3 4">
    <name type="scientific">Streptomyces cupreus</name>
    <dbReference type="NCBI Taxonomy" id="2759956"/>
    <lineage>
        <taxon>Bacteria</taxon>
        <taxon>Bacillati</taxon>
        <taxon>Actinomycetota</taxon>
        <taxon>Actinomycetes</taxon>
        <taxon>Kitasatosporales</taxon>
        <taxon>Streptomycetaceae</taxon>
        <taxon>Streptomyces</taxon>
    </lineage>
</organism>
<dbReference type="GO" id="GO:0043190">
    <property type="term" value="C:ATP-binding cassette (ABC) transporter complex"/>
    <property type="evidence" value="ECO:0007669"/>
    <property type="project" value="InterPro"/>
</dbReference>
<dbReference type="SUPFAM" id="SSF50331">
    <property type="entry name" value="MOP-like"/>
    <property type="match status" value="1"/>
</dbReference>
<dbReference type="GO" id="GO:0005524">
    <property type="term" value="F:ATP binding"/>
    <property type="evidence" value="ECO:0007669"/>
    <property type="project" value="InterPro"/>
</dbReference>
<sequence length="169" mass="17410">MSTKIPMAPGRGTFTTVPSKTCPSPISPTAPPHRPLGGGDGQDDEANKGCRCCEQQTGEGGDRARTPLGLVPVVATGANRPQSTAGRVLLRPEQIEVVSPDTATAVTATVLRRDCQGHDALPALRLTDGTPVVARIFDPASVPHIPGDEVGLHVRGAARAFPASPGTPE</sequence>
<comment type="caution">
    <text evidence="3">The sequence shown here is derived from an EMBL/GenBank/DDBJ whole genome shotgun (WGS) entry which is preliminary data.</text>
</comment>